<feature type="domain" description="Peripheral subunit-binding (PSBD)" evidence="12">
    <location>
        <begin position="135"/>
        <end position="172"/>
    </location>
</feature>
<dbReference type="AlphaFoldDB" id="A0A2U8WH54"/>
<evidence type="ECO:0000313" key="14">
    <source>
        <dbReference type="Proteomes" id="UP000245444"/>
    </source>
</evidence>
<evidence type="ECO:0000259" key="12">
    <source>
        <dbReference type="PROSITE" id="PS51826"/>
    </source>
</evidence>
<evidence type="ECO:0000256" key="5">
    <source>
        <dbReference type="ARBA" id="ARBA00022823"/>
    </source>
</evidence>
<dbReference type="Gene3D" id="2.40.50.100">
    <property type="match status" value="1"/>
</dbReference>
<dbReference type="PROSITE" id="PS00189">
    <property type="entry name" value="LIPOYL"/>
    <property type="match status" value="1"/>
</dbReference>
<comment type="function">
    <text evidence="7">The pyruvate dehydrogenase complex catalyzes the overall conversion of pyruvate to acetyl-CoA and CO(2). It contains multiple copies of three enzymatic components: pyruvate dehydrogenase (E1), dihydrolipoamide acetyltransferase (E2) and lipoamide dehydrogenase (E3).</text>
</comment>
<evidence type="ECO:0000256" key="3">
    <source>
        <dbReference type="ARBA" id="ARBA00022679"/>
    </source>
</evidence>
<dbReference type="PANTHER" id="PTHR43178">
    <property type="entry name" value="DIHYDROLIPOAMIDE ACETYLTRANSFERASE COMPONENT OF PYRUVATE DEHYDROGENASE COMPLEX"/>
    <property type="match status" value="1"/>
</dbReference>
<gene>
    <name evidence="13" type="primary">aceF</name>
    <name evidence="13" type="ORF">DK419_03870</name>
</gene>
<dbReference type="RefSeq" id="WP_109957928.1">
    <property type="nucleotide sequence ID" value="NZ_CP029553.1"/>
</dbReference>
<evidence type="ECO:0000256" key="9">
    <source>
        <dbReference type="RuleBase" id="RU361137"/>
    </source>
</evidence>
<evidence type="ECO:0000256" key="4">
    <source>
        <dbReference type="ARBA" id="ARBA00022737"/>
    </source>
</evidence>
<keyword evidence="5 9" id="KW-0450">Lipoyl</keyword>
<dbReference type="SUPFAM" id="SSF47005">
    <property type="entry name" value="Peripheral subunit-binding domain of 2-oxo acid dehydrogenase complex"/>
    <property type="match status" value="1"/>
</dbReference>
<dbReference type="InterPro" id="IPR004167">
    <property type="entry name" value="PSBD"/>
</dbReference>
<dbReference type="Pfam" id="PF00198">
    <property type="entry name" value="2-oxoacid_dh"/>
    <property type="match status" value="1"/>
</dbReference>
<dbReference type="SUPFAM" id="SSF51230">
    <property type="entry name" value="Single hybrid motif"/>
    <property type="match status" value="1"/>
</dbReference>
<evidence type="ECO:0000256" key="6">
    <source>
        <dbReference type="ARBA" id="ARBA00023315"/>
    </source>
</evidence>
<dbReference type="Proteomes" id="UP000245444">
    <property type="component" value="Chromosome"/>
</dbReference>
<dbReference type="Gene3D" id="3.30.559.10">
    <property type="entry name" value="Chloramphenicol acetyltransferase-like domain"/>
    <property type="match status" value="1"/>
</dbReference>
<evidence type="ECO:0000256" key="10">
    <source>
        <dbReference type="SAM" id="MobiDB-lite"/>
    </source>
</evidence>
<comment type="catalytic activity">
    <reaction evidence="8 9">
        <text>N(6)-[(R)-dihydrolipoyl]-L-lysyl-[protein] + acetyl-CoA = N(6)-[(R)-S(8)-acetyldihydrolipoyl]-L-lysyl-[protein] + CoA</text>
        <dbReference type="Rhea" id="RHEA:17017"/>
        <dbReference type="Rhea" id="RHEA-COMP:10475"/>
        <dbReference type="Rhea" id="RHEA-COMP:10478"/>
        <dbReference type="ChEBI" id="CHEBI:57287"/>
        <dbReference type="ChEBI" id="CHEBI:57288"/>
        <dbReference type="ChEBI" id="CHEBI:83100"/>
        <dbReference type="ChEBI" id="CHEBI:83111"/>
        <dbReference type="EC" id="2.3.1.12"/>
    </reaction>
</comment>
<dbReference type="PANTHER" id="PTHR43178:SF2">
    <property type="entry name" value="DIHYDROLIPOYLLYSINE-RESIDUE ACETYLTRANSFERASE COMPONENT OF PYRUVATE DEHYDROGENASE COMPLEX"/>
    <property type="match status" value="1"/>
</dbReference>
<proteinExistence type="inferred from homology"/>
<dbReference type="OrthoDB" id="9805770at2"/>
<comment type="subunit">
    <text evidence="2 9">Forms a 24-polypeptide structural core with octahedral symmetry.</text>
</comment>
<dbReference type="GO" id="GO:0045254">
    <property type="term" value="C:pyruvate dehydrogenase complex"/>
    <property type="evidence" value="ECO:0007669"/>
    <property type="project" value="UniProtKB-UniRule"/>
</dbReference>
<keyword evidence="4" id="KW-0677">Repeat</keyword>
<evidence type="ECO:0000256" key="7">
    <source>
        <dbReference type="ARBA" id="ARBA00025211"/>
    </source>
</evidence>
<dbReference type="KEGG" id="mtea:DK419_03870"/>
<dbReference type="PROSITE" id="PS50968">
    <property type="entry name" value="BIOTINYL_LIPOYL"/>
    <property type="match status" value="1"/>
</dbReference>
<keyword evidence="6 9" id="KW-0012">Acyltransferase</keyword>
<evidence type="ECO:0000256" key="1">
    <source>
        <dbReference type="ARBA" id="ARBA00007317"/>
    </source>
</evidence>
<dbReference type="FunFam" id="3.30.559.10:FF:000004">
    <property type="entry name" value="Acetyltransferase component of pyruvate dehydrogenase complex"/>
    <property type="match status" value="1"/>
</dbReference>
<dbReference type="InterPro" id="IPR000089">
    <property type="entry name" value="Biotin_lipoyl"/>
</dbReference>
<evidence type="ECO:0000256" key="2">
    <source>
        <dbReference type="ARBA" id="ARBA00011484"/>
    </source>
</evidence>
<reference evidence="13 14" key="1">
    <citation type="submission" date="2018-05" db="EMBL/GenBank/DDBJ databases">
        <title>Complete Genome Sequence of Methylobacterium sp. 17Sr1-28.</title>
        <authorList>
            <person name="Srinivasan S."/>
        </authorList>
    </citation>
    <scope>NUCLEOTIDE SEQUENCE [LARGE SCALE GENOMIC DNA]</scope>
    <source>
        <strain evidence="13 14">17Sr1-28</strain>
    </source>
</reference>
<dbReference type="NCBIfam" id="TIGR01348">
    <property type="entry name" value="PDHac_trf_long"/>
    <property type="match status" value="1"/>
</dbReference>
<dbReference type="InterPro" id="IPR050743">
    <property type="entry name" value="2-oxoacid_DH_E2_comp"/>
</dbReference>
<dbReference type="InterPro" id="IPR011053">
    <property type="entry name" value="Single_hybrid_motif"/>
</dbReference>
<dbReference type="GO" id="GO:0005737">
    <property type="term" value="C:cytoplasm"/>
    <property type="evidence" value="ECO:0007669"/>
    <property type="project" value="TreeGrafter"/>
</dbReference>
<dbReference type="GO" id="GO:0006086">
    <property type="term" value="P:pyruvate decarboxylation to acetyl-CoA"/>
    <property type="evidence" value="ECO:0007669"/>
    <property type="project" value="UniProtKB-UniRule"/>
</dbReference>
<dbReference type="EC" id="2.3.1.12" evidence="9"/>
<dbReference type="Pfam" id="PF02817">
    <property type="entry name" value="E3_binding"/>
    <property type="match status" value="1"/>
</dbReference>
<evidence type="ECO:0000256" key="8">
    <source>
        <dbReference type="ARBA" id="ARBA00048370"/>
    </source>
</evidence>
<keyword evidence="14" id="KW-1185">Reference proteome</keyword>
<dbReference type="PROSITE" id="PS51826">
    <property type="entry name" value="PSBD"/>
    <property type="match status" value="1"/>
</dbReference>
<dbReference type="Pfam" id="PF00364">
    <property type="entry name" value="Biotin_lipoyl"/>
    <property type="match status" value="1"/>
</dbReference>
<evidence type="ECO:0000313" key="13">
    <source>
        <dbReference type="EMBL" id="AWN45564.1"/>
    </source>
</evidence>
<dbReference type="Gene3D" id="4.10.320.10">
    <property type="entry name" value="E3-binding domain"/>
    <property type="match status" value="1"/>
</dbReference>
<dbReference type="InterPro" id="IPR023213">
    <property type="entry name" value="CAT-like_dom_sf"/>
</dbReference>
<dbReference type="InterPro" id="IPR003016">
    <property type="entry name" value="2-oxoA_DH_lipoyl-BS"/>
</dbReference>
<dbReference type="GO" id="GO:0004742">
    <property type="term" value="F:dihydrolipoyllysine-residue acetyltransferase activity"/>
    <property type="evidence" value="ECO:0007669"/>
    <property type="project" value="UniProtKB-UniRule"/>
</dbReference>
<sequence>MSIEVKIPDIGDFKDIPIIEILVKEGDTIGAEDPIVSLESDKATMEVPSPSAGVIEKILVKVGDKVSEGSAVLLLKGEGEEKAPAAAAAATPGAGAAPSADTAALMPQQEPDPAKPAAPPVAAPASSAPDFSNVHASPAVRRLARELGVDLNGIKGTGEKGRITKEDVKGTLVRSAAPAPAAGTAVATGSMGIPEIPAVDFSKFGPTEVKPLPRIKKISGPHLHRAWLNVPLVTHSDESDITETDAYRKELDTAGKDKGYRVTLLSFLIKAAVSALRQHPEFNASLNPEKDAMILKKYYNIGVAVDTPDGLVVPVVKDADRKGIVEISQELGSLSKKARDGKLGSGDMQGATFTISSLGGIGGTGFTPLVNAPEVAILGVVRSKMAPVWNGTEFKPRLMLPLSVSYDHRVIDGALAARFTRHLAHVLEDVRRLVV</sequence>
<keyword evidence="3 9" id="KW-0808">Transferase</keyword>
<dbReference type="InterPro" id="IPR006256">
    <property type="entry name" value="AcTrfase_Pyrv_DH_cplx"/>
</dbReference>
<dbReference type="InterPro" id="IPR001078">
    <property type="entry name" value="2-oxoacid_DH_actylTfrase"/>
</dbReference>
<dbReference type="InterPro" id="IPR036625">
    <property type="entry name" value="E3-bd_dom_sf"/>
</dbReference>
<dbReference type="FunFam" id="2.40.50.100:FF:000009">
    <property type="entry name" value="Acetyltransferase component of pyruvate dehydrogenase complex"/>
    <property type="match status" value="1"/>
</dbReference>
<dbReference type="GO" id="GO:0031405">
    <property type="term" value="F:lipoic acid binding"/>
    <property type="evidence" value="ECO:0007669"/>
    <property type="project" value="TreeGrafter"/>
</dbReference>
<feature type="domain" description="Lipoyl-binding" evidence="11">
    <location>
        <begin position="2"/>
        <end position="76"/>
    </location>
</feature>
<dbReference type="EMBL" id="CP029553">
    <property type="protein sequence ID" value="AWN45564.1"/>
    <property type="molecule type" value="Genomic_DNA"/>
</dbReference>
<accession>A0A2U8WH54</accession>
<comment type="cofactor">
    <cofactor evidence="9">
        <name>(R)-lipoate</name>
        <dbReference type="ChEBI" id="CHEBI:83088"/>
    </cofactor>
    <text evidence="9">Binds 1 lipoyl cofactor covalently.</text>
</comment>
<protein>
    <recommendedName>
        <fullName evidence="9">Acetyltransferase component of pyruvate dehydrogenase complex</fullName>
        <ecNumber evidence="9">2.3.1.12</ecNumber>
    </recommendedName>
</protein>
<comment type="similarity">
    <text evidence="1 9">Belongs to the 2-oxoacid dehydrogenase family.</text>
</comment>
<feature type="region of interest" description="Disordered" evidence="10">
    <location>
        <begin position="85"/>
        <end position="133"/>
    </location>
</feature>
<evidence type="ECO:0000259" key="11">
    <source>
        <dbReference type="PROSITE" id="PS50968"/>
    </source>
</evidence>
<organism evidence="13 14">
    <name type="scientific">Methylobacterium terrae</name>
    <dbReference type="NCBI Taxonomy" id="2202827"/>
    <lineage>
        <taxon>Bacteria</taxon>
        <taxon>Pseudomonadati</taxon>
        <taxon>Pseudomonadota</taxon>
        <taxon>Alphaproteobacteria</taxon>
        <taxon>Hyphomicrobiales</taxon>
        <taxon>Methylobacteriaceae</taxon>
        <taxon>Methylobacterium</taxon>
    </lineage>
</organism>
<dbReference type="CDD" id="cd06849">
    <property type="entry name" value="lipoyl_domain"/>
    <property type="match status" value="1"/>
</dbReference>
<feature type="compositionally biased region" description="Low complexity" evidence="10">
    <location>
        <begin position="85"/>
        <end position="104"/>
    </location>
</feature>
<name>A0A2U8WH54_9HYPH</name>
<dbReference type="SUPFAM" id="SSF52777">
    <property type="entry name" value="CoA-dependent acyltransferases"/>
    <property type="match status" value="1"/>
</dbReference>